<evidence type="ECO:0000256" key="4">
    <source>
        <dbReference type="ARBA" id="ARBA00022692"/>
    </source>
</evidence>
<dbReference type="PANTHER" id="PTHR34584">
    <property type="entry name" value="NA(+)/H(+) ANTIPORTER SUBUNIT E1"/>
    <property type="match status" value="1"/>
</dbReference>
<name>A0A1M5BC54_9BACT</name>
<keyword evidence="3" id="KW-1003">Cell membrane</keyword>
<comment type="subcellular location">
    <subcellularLocation>
        <location evidence="1">Cell membrane</location>
        <topology evidence="1">Multi-pass membrane protein</topology>
    </subcellularLocation>
</comment>
<evidence type="ECO:0000256" key="2">
    <source>
        <dbReference type="ARBA" id="ARBA00006228"/>
    </source>
</evidence>
<feature type="transmembrane region" description="Helical" evidence="7">
    <location>
        <begin position="6"/>
        <end position="23"/>
    </location>
</feature>
<keyword evidence="5 7" id="KW-1133">Transmembrane helix</keyword>
<dbReference type="GO" id="GO:0008324">
    <property type="term" value="F:monoatomic cation transmembrane transporter activity"/>
    <property type="evidence" value="ECO:0007669"/>
    <property type="project" value="InterPro"/>
</dbReference>
<proteinExistence type="inferred from homology"/>
<dbReference type="InterPro" id="IPR002758">
    <property type="entry name" value="Cation_antiport_E"/>
</dbReference>
<dbReference type="EMBL" id="FQUS01000008">
    <property type="protein sequence ID" value="SHF40103.1"/>
    <property type="molecule type" value="Genomic_DNA"/>
</dbReference>
<dbReference type="AlphaFoldDB" id="A0A1M5BC54"/>
<keyword evidence="9" id="KW-1185">Reference proteome</keyword>
<sequence length="185" mass="21210">MKTLSLRNFVVSFITLMTFWYIMSGFFDPIHSLMGVASVAGVMALNYQLRKHKYFEDEVDVLDELRYGRLMFYLLWMVMQIVLSGIQVAILIITPSLPVRQRMVRFKVDLPSAHAKMILGNSITLTPGTLTVDIHEDEFLVHSIDPKAYEGIVNDKMPREVLKLFTSEMHPVVSDVEIISDNENL</sequence>
<dbReference type="STRING" id="1194090.SAMN05443144_10876"/>
<organism evidence="8 9">
    <name type="scientific">Fodinibius roseus</name>
    <dbReference type="NCBI Taxonomy" id="1194090"/>
    <lineage>
        <taxon>Bacteria</taxon>
        <taxon>Pseudomonadati</taxon>
        <taxon>Balneolota</taxon>
        <taxon>Balneolia</taxon>
        <taxon>Balneolales</taxon>
        <taxon>Balneolaceae</taxon>
        <taxon>Fodinibius</taxon>
    </lineage>
</organism>
<comment type="similarity">
    <text evidence="2">Belongs to the CPA3 antiporters (TC 2.A.63) subunit E family.</text>
</comment>
<keyword evidence="6 7" id="KW-0472">Membrane</keyword>
<dbReference type="Pfam" id="PF01899">
    <property type="entry name" value="MNHE"/>
    <property type="match status" value="1"/>
</dbReference>
<protein>
    <submittedName>
        <fullName evidence="8">Multisubunit sodium/proton antiporter, MrpE subunit</fullName>
    </submittedName>
</protein>
<evidence type="ECO:0000256" key="7">
    <source>
        <dbReference type="SAM" id="Phobius"/>
    </source>
</evidence>
<evidence type="ECO:0000256" key="3">
    <source>
        <dbReference type="ARBA" id="ARBA00022475"/>
    </source>
</evidence>
<evidence type="ECO:0000256" key="1">
    <source>
        <dbReference type="ARBA" id="ARBA00004651"/>
    </source>
</evidence>
<keyword evidence="4 7" id="KW-0812">Transmembrane</keyword>
<reference evidence="8 9" key="1">
    <citation type="submission" date="2016-11" db="EMBL/GenBank/DDBJ databases">
        <authorList>
            <person name="Jaros S."/>
            <person name="Januszkiewicz K."/>
            <person name="Wedrychowicz H."/>
        </authorList>
    </citation>
    <scope>NUCLEOTIDE SEQUENCE [LARGE SCALE GENOMIC DNA]</scope>
    <source>
        <strain evidence="8 9">DSM 21986</strain>
    </source>
</reference>
<evidence type="ECO:0000313" key="8">
    <source>
        <dbReference type="EMBL" id="SHF40103.1"/>
    </source>
</evidence>
<feature type="transmembrane region" description="Helical" evidence="7">
    <location>
        <begin position="70"/>
        <end position="93"/>
    </location>
</feature>
<evidence type="ECO:0000256" key="5">
    <source>
        <dbReference type="ARBA" id="ARBA00022989"/>
    </source>
</evidence>
<evidence type="ECO:0000256" key="6">
    <source>
        <dbReference type="ARBA" id="ARBA00023136"/>
    </source>
</evidence>
<dbReference type="PANTHER" id="PTHR34584:SF1">
    <property type="entry name" value="NA(+)_H(+) ANTIPORTER SUBUNIT E1"/>
    <property type="match status" value="1"/>
</dbReference>
<dbReference type="RefSeq" id="WP_073062632.1">
    <property type="nucleotide sequence ID" value="NZ_FQUS01000008.1"/>
</dbReference>
<dbReference type="OrthoDB" id="9800498at2"/>
<gene>
    <name evidence="8" type="ORF">SAMN05443144_10876</name>
</gene>
<dbReference type="Proteomes" id="UP000184041">
    <property type="component" value="Unassembled WGS sequence"/>
</dbReference>
<evidence type="ECO:0000313" key="9">
    <source>
        <dbReference type="Proteomes" id="UP000184041"/>
    </source>
</evidence>
<accession>A0A1M5BC54</accession>
<dbReference type="GO" id="GO:0005886">
    <property type="term" value="C:plasma membrane"/>
    <property type="evidence" value="ECO:0007669"/>
    <property type="project" value="UniProtKB-SubCell"/>
</dbReference>